<evidence type="ECO:0000256" key="1">
    <source>
        <dbReference type="SAM" id="MobiDB-lite"/>
    </source>
</evidence>
<protein>
    <recommendedName>
        <fullName evidence="4">DOD-type homing endonuclease domain-containing protein</fullName>
    </recommendedName>
</protein>
<keyword evidence="3" id="KW-1185">Reference proteome</keyword>
<feature type="region of interest" description="Disordered" evidence="1">
    <location>
        <begin position="221"/>
        <end position="247"/>
    </location>
</feature>
<evidence type="ECO:0000313" key="3">
    <source>
        <dbReference type="Proteomes" id="UP000652013"/>
    </source>
</evidence>
<dbReference type="AlphaFoldDB" id="A0A8J3Y3X3"/>
<organism evidence="2 3">
    <name type="scientific">Spirilliplanes yamanashiensis</name>
    <dbReference type="NCBI Taxonomy" id="42233"/>
    <lineage>
        <taxon>Bacteria</taxon>
        <taxon>Bacillati</taxon>
        <taxon>Actinomycetota</taxon>
        <taxon>Actinomycetes</taxon>
        <taxon>Micromonosporales</taxon>
        <taxon>Micromonosporaceae</taxon>
        <taxon>Spirilliplanes</taxon>
    </lineage>
</organism>
<dbReference type="EMBL" id="BOOY01000003">
    <property type="protein sequence ID" value="GIJ01246.1"/>
    <property type="molecule type" value="Genomic_DNA"/>
</dbReference>
<evidence type="ECO:0008006" key="4">
    <source>
        <dbReference type="Google" id="ProtNLM"/>
    </source>
</evidence>
<accession>A0A8J3Y3X3</accession>
<evidence type="ECO:0000313" key="2">
    <source>
        <dbReference type="EMBL" id="GIJ01246.1"/>
    </source>
</evidence>
<gene>
    <name evidence="2" type="ORF">Sya03_05980</name>
</gene>
<reference evidence="2" key="1">
    <citation type="submission" date="2021-01" db="EMBL/GenBank/DDBJ databases">
        <title>Whole genome shotgun sequence of Spirilliplanes yamanashiensis NBRC 15828.</title>
        <authorList>
            <person name="Komaki H."/>
            <person name="Tamura T."/>
        </authorList>
    </citation>
    <scope>NUCLEOTIDE SEQUENCE</scope>
    <source>
        <strain evidence="2">NBRC 15828</strain>
    </source>
</reference>
<sequence>MVADATRQLRHDFFTAGGDDAVWLAGVLAADGCISTDRKRWHLAQSGDHGRSLIERARALTNHHLVVGVHRPQAGRPSHAITAHSPEMVRDLEDRYGIVPRKTVSYRWPDLPAASRRPFLRGYVDGDGCVGIYPTPQGNPMLHLSLVGTPDFIDGAMGTIPAAGRRRRIERCVALAEARYNGRHAWAAATWLYADEHLFRGRKWQVFRRYAALLANDPPRWHRGPQAGGHLPGQLKWQAGTGDRSLP</sequence>
<dbReference type="Proteomes" id="UP000652013">
    <property type="component" value="Unassembled WGS sequence"/>
</dbReference>
<comment type="caution">
    <text evidence="2">The sequence shown here is derived from an EMBL/GenBank/DDBJ whole genome shotgun (WGS) entry which is preliminary data.</text>
</comment>
<dbReference type="InterPro" id="IPR027434">
    <property type="entry name" value="Homing_endonucl"/>
</dbReference>
<dbReference type="Gene3D" id="3.10.28.10">
    <property type="entry name" value="Homing endonucleases"/>
    <property type="match status" value="1"/>
</dbReference>
<proteinExistence type="predicted"/>
<name>A0A8J3Y3X3_9ACTN</name>